<evidence type="ECO:0000259" key="8">
    <source>
        <dbReference type="Pfam" id="PF13844"/>
    </source>
</evidence>
<dbReference type="PROSITE" id="PS50005">
    <property type="entry name" value="TPR"/>
    <property type="match status" value="2"/>
</dbReference>
<accession>A0A1J5R1E2</accession>
<keyword evidence="6" id="KW-0677">Repeat</keyword>
<dbReference type="InterPro" id="IPR011990">
    <property type="entry name" value="TPR-like_helical_dom_sf"/>
</dbReference>
<sequence length="622" mass="70284">MNFNEETFASDLQLAWQGNLAFQQLFEHAAWLEAQNRRPLAIILYQTWLRRTQSPYAHAVWFNLGASLTNEGEVTDAADAYRQAIALSPLFAQPRVNLGLLYERQGSIDLALAEWRWVEQNIPSDDPNNKPLVLVAVNHMGRVLEITKQFSEALDCLTRSLKIEPDQPDVVHHLVYLRQKQCAWPVYSELPGVSIDFMQRSTSALAMLSISDDPALQLAAARNYVANKLQIDVPRLANPAGYGHAKIRIAYCSSDFSLHPVSLLTAQLFELHDRNLFEVYGFCWSPEDGSAMRQRVIGAMDHFIRIHQLSDEAAAQLIREHEIDILVDLQGQTAGARANILAYRPAPIQITYLGLPATTGFPFIDYVIADKFLIPEQYVQYYSETPIYMPDIYQVSDRNRGVGPKPSRESCGLPADAFVFCSFNNVFKYTPEMFDVWMRILHRTPGSVLWLLGDNQWAEENLLREAESRGIEASRFVFAPRVSPENYLARFMIADLFLDTFPFNAGTTANDALWMGLPVLTLTGRAFASRMAGALLTTAGLSELITYHFPDYEEKAVFLANHPAECQRIRDHLKEVHEHGTLFDSALFVENLEKQFKLLVDALPSMPSGNSSKSTRFQGRQS</sequence>
<dbReference type="SUPFAM" id="SSF53756">
    <property type="entry name" value="UDP-Glycosyltransferase/glycogen phosphorylase"/>
    <property type="match status" value="1"/>
</dbReference>
<dbReference type="Gene3D" id="3.40.50.2000">
    <property type="entry name" value="Glycogen Phosphorylase B"/>
    <property type="match status" value="1"/>
</dbReference>
<dbReference type="Gene3D" id="1.25.40.10">
    <property type="entry name" value="Tetratricopeptide repeat domain"/>
    <property type="match status" value="2"/>
</dbReference>
<organism evidence="9">
    <name type="scientific">mine drainage metagenome</name>
    <dbReference type="NCBI Taxonomy" id="410659"/>
    <lineage>
        <taxon>unclassified sequences</taxon>
        <taxon>metagenomes</taxon>
        <taxon>ecological metagenomes</taxon>
    </lineage>
</organism>
<evidence type="ECO:0000256" key="2">
    <source>
        <dbReference type="ARBA" id="ARBA00005386"/>
    </source>
</evidence>
<dbReference type="AlphaFoldDB" id="A0A1J5R1E2"/>
<dbReference type="PANTHER" id="PTHR44998">
    <property type="match status" value="1"/>
</dbReference>
<evidence type="ECO:0000256" key="7">
    <source>
        <dbReference type="ARBA" id="ARBA00022803"/>
    </source>
</evidence>
<dbReference type="GO" id="GO:0097363">
    <property type="term" value="F:protein O-acetylglucosaminyltransferase activity"/>
    <property type="evidence" value="ECO:0007669"/>
    <property type="project" value="UniProtKB-EC"/>
</dbReference>
<evidence type="ECO:0000256" key="3">
    <source>
        <dbReference type="ARBA" id="ARBA00011970"/>
    </source>
</evidence>
<dbReference type="InterPro" id="IPR029489">
    <property type="entry name" value="OGT/SEC/SPY_C"/>
</dbReference>
<evidence type="ECO:0000256" key="4">
    <source>
        <dbReference type="ARBA" id="ARBA00022676"/>
    </source>
</evidence>
<evidence type="ECO:0000256" key="5">
    <source>
        <dbReference type="ARBA" id="ARBA00022679"/>
    </source>
</evidence>
<dbReference type="SUPFAM" id="SSF48452">
    <property type="entry name" value="TPR-like"/>
    <property type="match status" value="2"/>
</dbReference>
<keyword evidence="5" id="KW-0808">Transferase</keyword>
<comment type="caution">
    <text evidence="9">The sequence shown here is derived from an EMBL/GenBank/DDBJ whole genome shotgun (WGS) entry which is preliminary data.</text>
</comment>
<gene>
    <name evidence="9" type="ORF">GALL_322510</name>
</gene>
<feature type="domain" description="O-GlcNAc transferase C-terminal" evidence="8">
    <location>
        <begin position="407"/>
        <end position="591"/>
    </location>
</feature>
<dbReference type="PANTHER" id="PTHR44998:SF1">
    <property type="entry name" value="UDP-N-ACETYLGLUCOSAMINE--PEPTIDE N-ACETYLGLUCOSAMINYLTRANSFERASE 110 KDA SUBUNIT"/>
    <property type="match status" value="1"/>
</dbReference>
<keyword evidence="7" id="KW-0802">TPR repeat</keyword>
<evidence type="ECO:0000313" key="9">
    <source>
        <dbReference type="EMBL" id="OIQ85887.1"/>
    </source>
</evidence>
<dbReference type="Pfam" id="PF13844">
    <property type="entry name" value="Glyco_transf_41"/>
    <property type="match status" value="2"/>
</dbReference>
<evidence type="ECO:0000256" key="1">
    <source>
        <dbReference type="ARBA" id="ARBA00004922"/>
    </source>
</evidence>
<dbReference type="EC" id="2.4.1.255" evidence="3"/>
<dbReference type="Gene3D" id="3.40.50.11380">
    <property type="match status" value="1"/>
</dbReference>
<dbReference type="InterPro" id="IPR019734">
    <property type="entry name" value="TPR_rpt"/>
</dbReference>
<comment type="pathway">
    <text evidence="1">Protein modification; protein glycosylation.</text>
</comment>
<protein>
    <recommendedName>
        <fullName evidence="3">protein O-GlcNAc transferase</fullName>
        <ecNumber evidence="3">2.4.1.255</ecNumber>
    </recommendedName>
</protein>
<proteinExistence type="inferred from homology"/>
<feature type="domain" description="O-GlcNAc transferase C-terminal" evidence="8">
    <location>
        <begin position="244"/>
        <end position="399"/>
    </location>
</feature>
<dbReference type="EMBL" id="MLJW01000513">
    <property type="protein sequence ID" value="OIQ85887.1"/>
    <property type="molecule type" value="Genomic_DNA"/>
</dbReference>
<dbReference type="Pfam" id="PF13414">
    <property type="entry name" value="TPR_11"/>
    <property type="match status" value="1"/>
</dbReference>
<name>A0A1J5R1E2_9ZZZZ</name>
<dbReference type="SMART" id="SM00028">
    <property type="entry name" value="TPR"/>
    <property type="match status" value="3"/>
</dbReference>
<reference evidence="9" key="1">
    <citation type="submission" date="2016-10" db="EMBL/GenBank/DDBJ databases">
        <title>Sequence of Gallionella enrichment culture.</title>
        <authorList>
            <person name="Poehlein A."/>
            <person name="Muehling M."/>
            <person name="Daniel R."/>
        </authorList>
    </citation>
    <scope>NUCLEOTIDE SEQUENCE</scope>
</reference>
<comment type="similarity">
    <text evidence="2">Belongs to the glycosyltransferase 41 family. O-GlcNAc transferase subfamily.</text>
</comment>
<keyword evidence="4" id="KW-0328">Glycosyltransferase</keyword>
<evidence type="ECO:0000256" key="6">
    <source>
        <dbReference type="ARBA" id="ARBA00022737"/>
    </source>
</evidence>